<feature type="compositionally biased region" description="Low complexity" evidence="9">
    <location>
        <begin position="382"/>
        <end position="397"/>
    </location>
</feature>
<feature type="compositionally biased region" description="Basic and acidic residues" evidence="9">
    <location>
        <begin position="175"/>
        <end position="189"/>
    </location>
</feature>
<feature type="compositionally biased region" description="Basic residues" evidence="9">
    <location>
        <begin position="190"/>
        <end position="201"/>
    </location>
</feature>
<evidence type="ECO:0000256" key="1">
    <source>
        <dbReference type="ARBA" id="ARBA00004123"/>
    </source>
</evidence>
<evidence type="ECO:0000256" key="4">
    <source>
        <dbReference type="ARBA" id="ARBA00022728"/>
    </source>
</evidence>
<dbReference type="InterPro" id="IPR022209">
    <property type="entry name" value="CWC25"/>
</dbReference>
<comment type="subcellular location">
    <subcellularLocation>
        <location evidence="1">Nucleus</location>
    </subcellularLocation>
</comment>
<evidence type="ECO:0000256" key="9">
    <source>
        <dbReference type="SAM" id="MobiDB-lite"/>
    </source>
</evidence>
<feature type="compositionally biased region" description="Basic and acidic residues" evidence="9">
    <location>
        <begin position="401"/>
        <end position="430"/>
    </location>
</feature>
<dbReference type="Pfam" id="PF10197">
    <property type="entry name" value="Cir_N"/>
    <property type="match status" value="1"/>
</dbReference>
<feature type="coiled-coil region" evidence="8">
    <location>
        <begin position="21"/>
        <end position="50"/>
    </location>
</feature>
<dbReference type="GO" id="GO:0000398">
    <property type="term" value="P:mRNA splicing, via spliceosome"/>
    <property type="evidence" value="ECO:0007669"/>
    <property type="project" value="TreeGrafter"/>
</dbReference>
<feature type="compositionally biased region" description="Basic and acidic residues" evidence="9">
    <location>
        <begin position="335"/>
        <end position="352"/>
    </location>
</feature>
<evidence type="ECO:0000256" key="3">
    <source>
        <dbReference type="ARBA" id="ARBA00022664"/>
    </source>
</evidence>
<reference evidence="11" key="1">
    <citation type="submission" date="2022-06" db="EMBL/GenBank/DDBJ databases">
        <authorList>
            <consortium name="SYNGENTA / RWTH Aachen University"/>
        </authorList>
    </citation>
    <scope>NUCLEOTIDE SEQUENCE</scope>
</reference>
<dbReference type="Pfam" id="PF12542">
    <property type="entry name" value="CWC25"/>
    <property type="match status" value="1"/>
</dbReference>
<dbReference type="InterPro" id="IPR019339">
    <property type="entry name" value="CIR_N_dom"/>
</dbReference>
<gene>
    <name evidence="11" type="ORF">PPACK8108_LOCUS2115</name>
</gene>
<accession>A0AAV0AK62</accession>
<organism evidence="11 12">
    <name type="scientific">Phakopsora pachyrhizi</name>
    <name type="common">Asian soybean rust disease fungus</name>
    <dbReference type="NCBI Taxonomy" id="170000"/>
    <lineage>
        <taxon>Eukaryota</taxon>
        <taxon>Fungi</taxon>
        <taxon>Dikarya</taxon>
        <taxon>Basidiomycota</taxon>
        <taxon>Pucciniomycotina</taxon>
        <taxon>Pucciniomycetes</taxon>
        <taxon>Pucciniales</taxon>
        <taxon>Phakopsoraceae</taxon>
        <taxon>Phakopsora</taxon>
    </lineage>
</organism>
<evidence type="ECO:0000256" key="2">
    <source>
        <dbReference type="ARBA" id="ARBA00006695"/>
    </source>
</evidence>
<evidence type="ECO:0000256" key="8">
    <source>
        <dbReference type="SAM" id="Coils"/>
    </source>
</evidence>
<dbReference type="InterPro" id="IPR051376">
    <property type="entry name" value="CWC25_splicing_factor"/>
</dbReference>
<dbReference type="PANTHER" id="PTHR16196:SF0">
    <property type="entry name" value="PRE-MRNA-SPLICING FACTOR CWC25 HOMOLOG"/>
    <property type="match status" value="1"/>
</dbReference>
<keyword evidence="3" id="KW-0507">mRNA processing</keyword>
<proteinExistence type="inferred from homology"/>
<sequence length="476" mass="54535">MGGGDLNMKKSWHPLLMKNQERVWKEERKALEERKKTAQLQKELAEERQLQELQRLHAAQGGGVREERVEWLYATPATGTGISSEEQEAYLLGKKTVDKLFKEKDEAAAKLAAKAASQADAEKPGGGFISLQSANTARDTAAKIREDPLLAIKQQEQAAYEALKKNPARLNALKDQIKSKEERKLEKEARKKQKHDRREKKRQREDDDIIDERDRLRRVEGGRSRDGHKSSHAEKTTSEADFIPRSPQGRRTHYQSSMQNRHRSDHYRPESHKGSPDRRQHRDEYGSHRLESPDRSIRNRHHDRSSNSLQTDRDHHKDLGRDTYRRSSFKNLPESNRDSKSSRSAEGGRDCGRSLNHSSSNHDQRPNSTSTDSEKSLKEAKLSASRAAKLAQMEAAAKSLQESRSERLRKIEAEDLKRLEEEEAERERNRIKSGGVGDGTRAKFVRDQESKVFFGDMNLAERVKRSGGFGLVKERE</sequence>
<dbReference type="EMBL" id="CALTRL010000364">
    <property type="protein sequence ID" value="CAH7667692.1"/>
    <property type="molecule type" value="Genomic_DNA"/>
</dbReference>
<dbReference type="GO" id="GO:0005684">
    <property type="term" value="C:U2-type spliceosomal complex"/>
    <property type="evidence" value="ECO:0007669"/>
    <property type="project" value="TreeGrafter"/>
</dbReference>
<feature type="compositionally biased region" description="Basic and acidic residues" evidence="9">
    <location>
        <begin position="266"/>
        <end position="297"/>
    </location>
</feature>
<evidence type="ECO:0000256" key="5">
    <source>
        <dbReference type="ARBA" id="ARBA00023054"/>
    </source>
</evidence>
<feature type="compositionally biased region" description="Low complexity" evidence="9">
    <location>
        <begin position="109"/>
        <end position="119"/>
    </location>
</feature>
<feature type="compositionally biased region" description="Basic and acidic residues" evidence="9">
    <location>
        <begin position="372"/>
        <end position="381"/>
    </location>
</feature>
<keyword evidence="6" id="KW-0508">mRNA splicing</keyword>
<evidence type="ECO:0000313" key="12">
    <source>
        <dbReference type="Proteomes" id="UP001153365"/>
    </source>
</evidence>
<keyword evidence="5 8" id="KW-0175">Coiled coil</keyword>
<evidence type="ECO:0000313" key="11">
    <source>
        <dbReference type="EMBL" id="CAH7667692.1"/>
    </source>
</evidence>
<keyword evidence="12" id="KW-1185">Reference proteome</keyword>
<comment type="caution">
    <text evidence="11">The sequence shown here is derived from an EMBL/GenBank/DDBJ whole genome shotgun (WGS) entry which is preliminary data.</text>
</comment>
<evidence type="ECO:0000259" key="10">
    <source>
        <dbReference type="SMART" id="SM01083"/>
    </source>
</evidence>
<dbReference type="AlphaFoldDB" id="A0AAV0AK62"/>
<feature type="region of interest" description="Disordered" evidence="9">
    <location>
        <begin position="166"/>
        <end position="442"/>
    </location>
</feature>
<comment type="similarity">
    <text evidence="2">Belongs to the CWC25 family.</text>
</comment>
<feature type="compositionally biased region" description="Basic and acidic residues" evidence="9">
    <location>
        <begin position="212"/>
        <end position="238"/>
    </location>
</feature>
<feature type="compositionally biased region" description="Basic and acidic residues" evidence="9">
    <location>
        <begin position="311"/>
        <end position="325"/>
    </location>
</feature>
<dbReference type="PANTHER" id="PTHR16196">
    <property type="entry name" value="CELL CYCLE CONTROL PROTEIN CWF25"/>
    <property type="match status" value="1"/>
</dbReference>
<evidence type="ECO:0000256" key="6">
    <source>
        <dbReference type="ARBA" id="ARBA00023187"/>
    </source>
</evidence>
<protein>
    <submittedName>
        <fullName evidence="11">Pre-mRNA splicing factor-domain-containing protein</fullName>
    </submittedName>
</protein>
<feature type="region of interest" description="Disordered" evidence="9">
    <location>
        <begin position="109"/>
        <end position="140"/>
    </location>
</feature>
<name>A0AAV0AK62_PHAPC</name>
<keyword evidence="7" id="KW-0539">Nucleus</keyword>
<feature type="domain" description="CBF1-interacting co-repressor CIR N-terminal" evidence="10">
    <location>
        <begin position="11"/>
        <end position="47"/>
    </location>
</feature>
<dbReference type="SMART" id="SM01083">
    <property type="entry name" value="Cir_N"/>
    <property type="match status" value="1"/>
</dbReference>
<dbReference type="Proteomes" id="UP001153365">
    <property type="component" value="Unassembled WGS sequence"/>
</dbReference>
<evidence type="ECO:0000256" key="7">
    <source>
        <dbReference type="ARBA" id="ARBA00023242"/>
    </source>
</evidence>
<keyword evidence="4" id="KW-0747">Spliceosome</keyword>